<protein>
    <submittedName>
        <fullName evidence="3">Thioesterase family protein</fullName>
    </submittedName>
</protein>
<comment type="caution">
    <text evidence="3">The sequence shown here is derived from an EMBL/GenBank/DDBJ whole genome shotgun (WGS) entry which is preliminary data.</text>
</comment>
<dbReference type="InterPro" id="IPR049449">
    <property type="entry name" value="TesB_ACOT8-like_N"/>
</dbReference>
<dbReference type="Pfam" id="PF13622">
    <property type="entry name" value="4HBT_3"/>
    <property type="match status" value="1"/>
</dbReference>
<feature type="domain" description="Acyl-CoA thioesterase-like N-terminal HotDog" evidence="1">
    <location>
        <begin position="21"/>
        <end position="104"/>
    </location>
</feature>
<dbReference type="InterPro" id="IPR049450">
    <property type="entry name" value="ACOT8-like_C"/>
</dbReference>
<keyword evidence="4" id="KW-1185">Reference proteome</keyword>
<dbReference type="SUPFAM" id="SSF54637">
    <property type="entry name" value="Thioesterase/thiol ester dehydrase-isomerase"/>
    <property type="match status" value="1"/>
</dbReference>
<dbReference type="InterPro" id="IPR042171">
    <property type="entry name" value="Acyl-CoA_hotdog"/>
</dbReference>
<evidence type="ECO:0000259" key="2">
    <source>
        <dbReference type="Pfam" id="PF20789"/>
    </source>
</evidence>
<evidence type="ECO:0000313" key="3">
    <source>
        <dbReference type="EMBL" id="MFD1812709.1"/>
    </source>
</evidence>
<dbReference type="Pfam" id="PF20789">
    <property type="entry name" value="4HBT_3C"/>
    <property type="match status" value="1"/>
</dbReference>
<accession>A0ABW4P371</accession>
<dbReference type="Proteomes" id="UP001597286">
    <property type="component" value="Unassembled WGS sequence"/>
</dbReference>
<sequence length="255" mass="27615">MPYFERLSESIFRATEHTGGAWNTTEQHIAPALGLLAHVVETDRDRRGQDALRVGRISYDILGTLPIGEVETSVQVLRPGRTIELVEARLGHGGRDAVVARAWLMRGYDTGSIEGTSFTPIPAPEDLAEWDPTTVWAGGFIASAEVRRAQEEPGRARFWVRSPLPLLEGEKIGEVARVAGLIDIANGMTVRVAPAEVAFPNLDLTLHLFREPSGDWTGFDTTVSIGESGVGLTHSVLHDTHGPVGASSQILTVRP</sequence>
<dbReference type="Gene3D" id="2.40.160.210">
    <property type="entry name" value="Acyl-CoA thioesterase, double hotdog domain"/>
    <property type="match status" value="1"/>
</dbReference>
<reference evidence="4" key="1">
    <citation type="journal article" date="2019" name="Int. J. Syst. Evol. Microbiol.">
        <title>The Global Catalogue of Microorganisms (GCM) 10K type strain sequencing project: providing services to taxonomists for standard genome sequencing and annotation.</title>
        <authorList>
            <consortium name="The Broad Institute Genomics Platform"/>
            <consortium name="The Broad Institute Genome Sequencing Center for Infectious Disease"/>
            <person name="Wu L."/>
            <person name="Ma J."/>
        </authorList>
    </citation>
    <scope>NUCLEOTIDE SEQUENCE [LARGE SCALE GENOMIC DNA]</scope>
    <source>
        <strain evidence="4">DT72</strain>
    </source>
</reference>
<evidence type="ECO:0000259" key="1">
    <source>
        <dbReference type="Pfam" id="PF13622"/>
    </source>
</evidence>
<feature type="domain" description="Acyl-CoA thioesterase-like C-terminal" evidence="2">
    <location>
        <begin position="125"/>
        <end position="253"/>
    </location>
</feature>
<dbReference type="InterPro" id="IPR029069">
    <property type="entry name" value="HotDog_dom_sf"/>
</dbReference>
<organism evidence="3 4">
    <name type="scientific">Rhodococcus gannanensis</name>
    <dbReference type="NCBI Taxonomy" id="1960308"/>
    <lineage>
        <taxon>Bacteria</taxon>
        <taxon>Bacillati</taxon>
        <taxon>Actinomycetota</taxon>
        <taxon>Actinomycetes</taxon>
        <taxon>Mycobacteriales</taxon>
        <taxon>Nocardiaceae</taxon>
        <taxon>Rhodococcus</taxon>
    </lineage>
</organism>
<proteinExistence type="predicted"/>
<dbReference type="EMBL" id="JBHUFB010000009">
    <property type="protein sequence ID" value="MFD1812709.1"/>
    <property type="molecule type" value="Genomic_DNA"/>
</dbReference>
<dbReference type="RefSeq" id="WP_378485206.1">
    <property type="nucleotide sequence ID" value="NZ_JBHUFB010000009.1"/>
</dbReference>
<evidence type="ECO:0000313" key="4">
    <source>
        <dbReference type="Proteomes" id="UP001597286"/>
    </source>
</evidence>
<gene>
    <name evidence="3" type="ORF">ACFSJG_10820</name>
</gene>
<name>A0ABW4P371_9NOCA</name>